<feature type="compositionally biased region" description="Basic and acidic residues" evidence="1">
    <location>
        <begin position="81"/>
        <end position="90"/>
    </location>
</feature>
<feature type="region of interest" description="Disordered" evidence="1">
    <location>
        <begin position="81"/>
        <end position="103"/>
    </location>
</feature>
<protein>
    <submittedName>
        <fullName evidence="2">Uncharacterized protein</fullName>
    </submittedName>
</protein>
<accession>A0A0F9X343</accession>
<gene>
    <name evidence="2" type="ORF">LCGC14_0273140</name>
</gene>
<sequence length="103" mass="11662">MREGEGVRIWLDGKQLYVPHRVDCHWAVRGALGIQRGLGVARELGETTKPDGGALLFRDGWEFKQDERYVTGGLELAAETLRESEERGQREPWQGDPDGWKQG</sequence>
<organism evidence="2">
    <name type="scientific">marine sediment metagenome</name>
    <dbReference type="NCBI Taxonomy" id="412755"/>
    <lineage>
        <taxon>unclassified sequences</taxon>
        <taxon>metagenomes</taxon>
        <taxon>ecological metagenomes</taxon>
    </lineage>
</organism>
<comment type="caution">
    <text evidence="2">The sequence shown here is derived from an EMBL/GenBank/DDBJ whole genome shotgun (WGS) entry which is preliminary data.</text>
</comment>
<evidence type="ECO:0000313" key="2">
    <source>
        <dbReference type="EMBL" id="KKN85903.1"/>
    </source>
</evidence>
<reference evidence="2" key="1">
    <citation type="journal article" date="2015" name="Nature">
        <title>Complex archaea that bridge the gap between prokaryotes and eukaryotes.</title>
        <authorList>
            <person name="Spang A."/>
            <person name="Saw J.H."/>
            <person name="Jorgensen S.L."/>
            <person name="Zaremba-Niedzwiedzka K."/>
            <person name="Martijn J."/>
            <person name="Lind A.E."/>
            <person name="van Eijk R."/>
            <person name="Schleper C."/>
            <person name="Guy L."/>
            <person name="Ettema T.J."/>
        </authorList>
    </citation>
    <scope>NUCLEOTIDE SEQUENCE</scope>
</reference>
<dbReference type="EMBL" id="LAZR01000153">
    <property type="protein sequence ID" value="KKN85903.1"/>
    <property type="molecule type" value="Genomic_DNA"/>
</dbReference>
<evidence type="ECO:0000256" key="1">
    <source>
        <dbReference type="SAM" id="MobiDB-lite"/>
    </source>
</evidence>
<dbReference type="AlphaFoldDB" id="A0A0F9X343"/>
<proteinExistence type="predicted"/>
<name>A0A0F9X343_9ZZZZ</name>